<feature type="non-terminal residue" evidence="2">
    <location>
        <position position="83"/>
    </location>
</feature>
<feature type="region of interest" description="Disordered" evidence="1">
    <location>
        <begin position="1"/>
        <end position="83"/>
    </location>
</feature>
<evidence type="ECO:0000313" key="3">
    <source>
        <dbReference type="Proteomes" id="UP001328107"/>
    </source>
</evidence>
<name>A0AAN5C873_9BILA</name>
<comment type="caution">
    <text evidence="2">The sequence shown here is derived from an EMBL/GenBank/DDBJ whole genome shotgun (WGS) entry which is preliminary data.</text>
</comment>
<dbReference type="AlphaFoldDB" id="A0AAN5C873"/>
<accession>A0AAN5C873</accession>
<keyword evidence="3" id="KW-1185">Reference proteome</keyword>
<reference evidence="3" key="1">
    <citation type="submission" date="2022-10" db="EMBL/GenBank/DDBJ databases">
        <title>Genome assembly of Pristionchus species.</title>
        <authorList>
            <person name="Yoshida K."/>
            <person name="Sommer R.J."/>
        </authorList>
    </citation>
    <scope>NUCLEOTIDE SEQUENCE [LARGE SCALE GENOMIC DNA]</scope>
    <source>
        <strain evidence="3">RS5460</strain>
    </source>
</reference>
<gene>
    <name evidence="2" type="ORF">PMAYCL1PPCAC_02211</name>
</gene>
<dbReference type="Proteomes" id="UP001328107">
    <property type="component" value="Unassembled WGS sequence"/>
</dbReference>
<proteinExistence type="predicted"/>
<organism evidence="2 3">
    <name type="scientific">Pristionchus mayeri</name>
    <dbReference type="NCBI Taxonomy" id="1317129"/>
    <lineage>
        <taxon>Eukaryota</taxon>
        <taxon>Metazoa</taxon>
        <taxon>Ecdysozoa</taxon>
        <taxon>Nematoda</taxon>
        <taxon>Chromadorea</taxon>
        <taxon>Rhabditida</taxon>
        <taxon>Rhabditina</taxon>
        <taxon>Diplogasteromorpha</taxon>
        <taxon>Diplogasteroidea</taxon>
        <taxon>Neodiplogasteridae</taxon>
        <taxon>Pristionchus</taxon>
    </lineage>
</organism>
<evidence type="ECO:0000256" key="1">
    <source>
        <dbReference type="SAM" id="MobiDB-lite"/>
    </source>
</evidence>
<sequence>RSRMSRERTYDDPRDPRDRRRSLNNRKTSSKGGNSRRKSNRRTSEIEEKLAKFEGSPSKEKGRGSRKSSTEKGEKASAEKEGM</sequence>
<feature type="compositionally biased region" description="Basic and acidic residues" evidence="1">
    <location>
        <begin position="42"/>
        <end position="83"/>
    </location>
</feature>
<dbReference type="EMBL" id="BTRK01000001">
    <property type="protein sequence ID" value="GMR32016.1"/>
    <property type="molecule type" value="Genomic_DNA"/>
</dbReference>
<feature type="non-terminal residue" evidence="2">
    <location>
        <position position="1"/>
    </location>
</feature>
<protein>
    <submittedName>
        <fullName evidence="2">Uncharacterized protein</fullName>
    </submittedName>
</protein>
<evidence type="ECO:0000313" key="2">
    <source>
        <dbReference type="EMBL" id="GMR32016.1"/>
    </source>
</evidence>
<feature type="compositionally biased region" description="Basic and acidic residues" evidence="1">
    <location>
        <begin position="1"/>
        <end position="18"/>
    </location>
</feature>